<dbReference type="SUPFAM" id="SSF49464">
    <property type="entry name" value="Carboxypeptidase regulatory domain-like"/>
    <property type="match status" value="1"/>
</dbReference>
<name>A0A9D1ZIL9_9BACE</name>
<evidence type="ECO:0000259" key="6">
    <source>
        <dbReference type="Pfam" id="PF14905"/>
    </source>
</evidence>
<dbReference type="Pfam" id="PF07715">
    <property type="entry name" value="Plug"/>
    <property type="match status" value="1"/>
</dbReference>
<dbReference type="Gene3D" id="2.40.170.20">
    <property type="entry name" value="TonB-dependent receptor, beta-barrel domain"/>
    <property type="match status" value="1"/>
</dbReference>
<dbReference type="InterPro" id="IPR041700">
    <property type="entry name" value="OMP_b-brl_3"/>
</dbReference>
<dbReference type="InterPro" id="IPR008969">
    <property type="entry name" value="CarboxyPept-like_regulatory"/>
</dbReference>
<dbReference type="AlphaFoldDB" id="A0A9D1ZIL9"/>
<reference evidence="7" key="2">
    <citation type="submission" date="2021-04" db="EMBL/GenBank/DDBJ databases">
        <authorList>
            <person name="Gilroy R."/>
        </authorList>
    </citation>
    <scope>NUCLEOTIDE SEQUENCE</scope>
    <source>
        <strain evidence="7">Gambia2-208</strain>
    </source>
</reference>
<comment type="subcellular location">
    <subcellularLocation>
        <location evidence="1">Cell outer membrane</location>
    </subcellularLocation>
</comment>
<feature type="domain" description="Outer membrane protein beta-barrel" evidence="6">
    <location>
        <begin position="371"/>
        <end position="752"/>
    </location>
</feature>
<feature type="domain" description="TonB-dependent receptor plug" evidence="5">
    <location>
        <begin position="123"/>
        <end position="200"/>
    </location>
</feature>
<keyword evidence="2" id="KW-0472">Membrane</keyword>
<accession>A0A9D1ZIL9</accession>
<evidence type="ECO:0000256" key="3">
    <source>
        <dbReference type="ARBA" id="ARBA00023237"/>
    </source>
</evidence>
<organism evidence="7 8">
    <name type="scientific">Candidatus Bacteroides pullicola</name>
    <dbReference type="NCBI Taxonomy" id="2838475"/>
    <lineage>
        <taxon>Bacteria</taxon>
        <taxon>Pseudomonadati</taxon>
        <taxon>Bacteroidota</taxon>
        <taxon>Bacteroidia</taxon>
        <taxon>Bacteroidales</taxon>
        <taxon>Bacteroidaceae</taxon>
        <taxon>Bacteroides</taxon>
    </lineage>
</organism>
<gene>
    <name evidence="7" type="ORF">H9824_07195</name>
</gene>
<proteinExistence type="predicted"/>
<dbReference type="SUPFAM" id="SSF56935">
    <property type="entry name" value="Porins"/>
    <property type="match status" value="1"/>
</dbReference>
<dbReference type="EMBL" id="DXCV01000048">
    <property type="protein sequence ID" value="HIY88471.1"/>
    <property type="molecule type" value="Genomic_DNA"/>
</dbReference>
<feature type="signal peptide" evidence="4">
    <location>
        <begin position="1"/>
        <end position="19"/>
    </location>
</feature>
<dbReference type="Pfam" id="PF13715">
    <property type="entry name" value="CarbopepD_reg_2"/>
    <property type="match status" value="1"/>
</dbReference>
<sequence length="774" mass="87187">MKRIFCLLATLFLLTGAFAQTALTGRIVDENHQPFPYANVVLLSLPDSAFVTGSVSADDGTFRLNAVCDNRLIRVSSIGYTTLYKRCAGQDLGTLQLSPDAQLLGEVVVKADLPKVRLKGDAQVTTVQGSILEKAGTGNDLLNKLPGVSADDGAVNVFGAGEAEIYINGRKMRDASELDQLESDNIRRVEVVRNPGARYDATVKAVVRIYTKRPQGEGFGVNNRFLTRYQYGWSVLDQFNFNYRKGGFDLGGMLYGSDLRSEDNKTLTTETFLDKTWRQVGDIHAEGRSKNLSAMLSMNYRFGDRHSIGARYDFDRTPEDRFDIDPMASVVYQDRTLYEENTSRGRQDNPATSHSLNVYYNGQAGDWSIDFNADGLWSYSKIVQDMTEQYTPAGATRQEQRVNTYNKDENTLYAAKLIVSRPLWEGSLSFGGEYTYTNRKNTFLNNQGILTDNLSNIEENAASAFLEYSRAFGNLQAQVGVRYEHITSDYYEGGIRMDEQSRTYDNVFPTLALALPVGKAQLALSYSGSIARPSYWNLRSNITYANRYTYESGNPLLRPSIIQRLSLDASWKWIYFNMGYAHTKDAMVQVGRAYSDEAPTVLLLIHENKGDMDNLNATLSFSPTIGIWSPQLTLMYLQQWYMVDMPGGTRANFNNPMGYFTWNNNFSLPRGFTLDADFSLMTRGDQDNARQKTLGSIDLTLRKSFLNERLSLQLSARDLLNTNTYSGTIYSGNRLMTIDQQTRRTFTLTLRYKFNPSKSKYRGSGAGRDQRGRM</sequence>
<keyword evidence="3" id="KW-0998">Cell outer membrane</keyword>
<evidence type="ECO:0000313" key="8">
    <source>
        <dbReference type="Proteomes" id="UP000886851"/>
    </source>
</evidence>
<dbReference type="Gene3D" id="2.170.130.10">
    <property type="entry name" value="TonB-dependent receptor, plug domain"/>
    <property type="match status" value="1"/>
</dbReference>
<evidence type="ECO:0000256" key="1">
    <source>
        <dbReference type="ARBA" id="ARBA00004442"/>
    </source>
</evidence>
<evidence type="ECO:0000256" key="4">
    <source>
        <dbReference type="SAM" id="SignalP"/>
    </source>
</evidence>
<keyword evidence="4" id="KW-0732">Signal</keyword>
<protein>
    <submittedName>
        <fullName evidence="7">TonB-dependent receptor family protein</fullName>
    </submittedName>
</protein>
<reference evidence="7" key="1">
    <citation type="journal article" date="2021" name="PeerJ">
        <title>Extensive microbial diversity within the chicken gut microbiome revealed by metagenomics and culture.</title>
        <authorList>
            <person name="Gilroy R."/>
            <person name="Ravi A."/>
            <person name="Getino M."/>
            <person name="Pursley I."/>
            <person name="Horton D.L."/>
            <person name="Alikhan N.F."/>
            <person name="Baker D."/>
            <person name="Gharbi K."/>
            <person name="Hall N."/>
            <person name="Watson M."/>
            <person name="Adriaenssens E.M."/>
            <person name="Foster-Nyarko E."/>
            <person name="Jarju S."/>
            <person name="Secka A."/>
            <person name="Antonio M."/>
            <person name="Oren A."/>
            <person name="Chaudhuri R.R."/>
            <person name="La Ragione R."/>
            <person name="Hildebrand F."/>
            <person name="Pallen M.J."/>
        </authorList>
    </citation>
    <scope>NUCLEOTIDE SEQUENCE</scope>
    <source>
        <strain evidence="7">Gambia2-208</strain>
    </source>
</reference>
<dbReference type="Proteomes" id="UP000886851">
    <property type="component" value="Unassembled WGS sequence"/>
</dbReference>
<evidence type="ECO:0000259" key="5">
    <source>
        <dbReference type="Pfam" id="PF07715"/>
    </source>
</evidence>
<evidence type="ECO:0000313" key="7">
    <source>
        <dbReference type="EMBL" id="HIY88471.1"/>
    </source>
</evidence>
<keyword evidence="7" id="KW-0675">Receptor</keyword>
<dbReference type="InterPro" id="IPR036942">
    <property type="entry name" value="Beta-barrel_TonB_sf"/>
</dbReference>
<dbReference type="InterPro" id="IPR037066">
    <property type="entry name" value="Plug_dom_sf"/>
</dbReference>
<evidence type="ECO:0000256" key="2">
    <source>
        <dbReference type="ARBA" id="ARBA00023136"/>
    </source>
</evidence>
<dbReference type="GO" id="GO:0009279">
    <property type="term" value="C:cell outer membrane"/>
    <property type="evidence" value="ECO:0007669"/>
    <property type="project" value="UniProtKB-SubCell"/>
</dbReference>
<dbReference type="Pfam" id="PF14905">
    <property type="entry name" value="OMP_b-brl_3"/>
    <property type="match status" value="1"/>
</dbReference>
<comment type="caution">
    <text evidence="7">The sequence shown here is derived from an EMBL/GenBank/DDBJ whole genome shotgun (WGS) entry which is preliminary data.</text>
</comment>
<dbReference type="InterPro" id="IPR012910">
    <property type="entry name" value="Plug_dom"/>
</dbReference>
<feature type="chain" id="PRO_5038361963" evidence="4">
    <location>
        <begin position="20"/>
        <end position="774"/>
    </location>
</feature>